<feature type="domain" description="HAUS augmin-like complex subunit 3 N-terminal" evidence="11">
    <location>
        <begin position="33"/>
        <end position="262"/>
    </location>
</feature>
<evidence type="ECO:0000256" key="2">
    <source>
        <dbReference type="ARBA" id="ARBA00009645"/>
    </source>
</evidence>
<reference evidence="14" key="2">
    <citation type="submission" date="2025-04" db="UniProtKB">
        <authorList>
            <consortium name="RefSeq"/>
        </authorList>
    </citation>
    <scope>IDENTIFICATION</scope>
    <source>
        <strain evidence="14">DH4</strain>
        <tissue evidence="14">Whole body</tissue>
    </source>
</reference>
<organism evidence="12">
    <name type="scientific">Apis mellifera</name>
    <name type="common">Honeybee</name>
    <dbReference type="NCBI Taxonomy" id="7460"/>
    <lineage>
        <taxon>Eukaryota</taxon>
        <taxon>Metazoa</taxon>
        <taxon>Ecdysozoa</taxon>
        <taxon>Arthropoda</taxon>
        <taxon>Hexapoda</taxon>
        <taxon>Insecta</taxon>
        <taxon>Pterygota</taxon>
        <taxon>Neoptera</taxon>
        <taxon>Endopterygota</taxon>
        <taxon>Hymenoptera</taxon>
        <taxon>Apocrita</taxon>
        <taxon>Aculeata</taxon>
        <taxon>Apoidea</taxon>
        <taxon>Anthophila</taxon>
        <taxon>Apidae</taxon>
        <taxon>Apis</taxon>
    </lineage>
</organism>
<comment type="subcellular location">
    <subcellularLocation>
        <location evidence="1">Cytoplasm</location>
        <location evidence="1">Cytoskeleton</location>
        <location evidence="1">Spindle</location>
    </subcellularLocation>
</comment>
<keyword evidence="5" id="KW-0493">Microtubule</keyword>
<evidence type="ECO:0000256" key="3">
    <source>
        <dbReference type="ARBA" id="ARBA00022490"/>
    </source>
</evidence>
<keyword evidence="4" id="KW-0132">Cell division</keyword>
<evidence type="ECO:0000256" key="9">
    <source>
        <dbReference type="ARBA" id="ARBA00023306"/>
    </source>
</evidence>
<sequence length="598" mass="71194">MDISGKILYDKVRGLRSELSNVVTPDLLDQICDNSSVQPFLKWFCENVNYVNVLSDEDIQIKNKLQETNEWLEDSELDHSLEEITKDYPDLLKIISFDDTDINDLFAEFEILKDSYKEDENYIHILQNGIQNLKKLEIELDNNIEQEKQLLDRENIEADKAYKECFVILKDFDVQNHKCFKEVEYLLNVYADAAENKGIPLLWTQMPLESFIKKIEMYSHYLDVHIKRQFENISENEQKIDSNYVSSINDNKEKDIDNRQELTLYKTKLTNAKIEEILAKIQEKSYIAMFDCIKNIYNLGNLKIPNQSELRTEIVKLTKKRDFLEEEILLQECQLSEIVQQFSELEITKVLKQDAHIRLEQTKNHLQKLKNLQFFAREHGHVHTDLLRILMEMQFHCLKNVSEFVADVYHYLKTEYLLSFTRCESMQQQQNEYSTTILSSSKIHNSFHKLFISMLCNNDNIYQLNPVLDKYNDLIDENKTKKQFILKTYLNSKIQRLEILENEINLQYLNEIQKGSTRTFKPITYEIETCYDETFDNLQKIQNDLLKIRNQMTERRKADIGFEREKNILWQRFLVDPDTLRKIYKEMKSMGNKSCFSD</sequence>
<evidence type="ECO:0000313" key="13">
    <source>
        <dbReference type="Proteomes" id="UP000005203"/>
    </source>
</evidence>
<evidence type="ECO:0000256" key="7">
    <source>
        <dbReference type="ARBA" id="ARBA00023054"/>
    </source>
</evidence>
<proteinExistence type="inferred from homology"/>
<dbReference type="Pfam" id="PF14932">
    <property type="entry name" value="HAUS-augmin3"/>
    <property type="match status" value="1"/>
</dbReference>
<keyword evidence="6" id="KW-0498">Mitosis</keyword>
<name>A0A7M7GBG2_APIME</name>
<keyword evidence="7 10" id="KW-0175">Coiled coil</keyword>
<dbReference type="GO" id="GO:0005874">
    <property type="term" value="C:microtubule"/>
    <property type="evidence" value="ECO:0007669"/>
    <property type="project" value="UniProtKB-KW"/>
</dbReference>
<evidence type="ECO:0000313" key="14">
    <source>
        <dbReference type="RefSeq" id="XP_003251662.1"/>
    </source>
</evidence>
<dbReference type="RefSeq" id="XP_003251662.1">
    <property type="nucleotide sequence ID" value="XM_003251614.4"/>
</dbReference>
<evidence type="ECO:0000256" key="10">
    <source>
        <dbReference type="SAM" id="Coils"/>
    </source>
</evidence>
<dbReference type="GO" id="GO:0005819">
    <property type="term" value="C:spindle"/>
    <property type="evidence" value="ECO:0007669"/>
    <property type="project" value="UniProtKB-SubCell"/>
</dbReference>
<evidence type="ECO:0000256" key="1">
    <source>
        <dbReference type="ARBA" id="ARBA00004186"/>
    </source>
</evidence>
<reference evidence="12" key="1">
    <citation type="submission" date="2021-01" db="UniProtKB">
        <authorList>
            <consortium name="EnsemblMetazoa"/>
        </authorList>
    </citation>
    <scope>IDENTIFICATION</scope>
    <source>
        <strain evidence="12">DH4</strain>
    </source>
</reference>
<dbReference type="GO" id="GO:0051301">
    <property type="term" value="P:cell division"/>
    <property type="evidence" value="ECO:0007669"/>
    <property type="project" value="UniProtKB-KW"/>
</dbReference>
<dbReference type="OrthoDB" id="2159690at2759"/>
<dbReference type="OMA" id="QWILYDE"/>
<evidence type="ECO:0000256" key="4">
    <source>
        <dbReference type="ARBA" id="ARBA00022618"/>
    </source>
</evidence>
<keyword evidence="3" id="KW-0963">Cytoplasm</keyword>
<evidence type="ECO:0000256" key="6">
    <source>
        <dbReference type="ARBA" id="ARBA00022776"/>
    </source>
</evidence>
<keyword evidence="8" id="KW-0206">Cytoskeleton</keyword>
<feature type="coiled-coil region" evidence="10">
    <location>
        <begin position="126"/>
        <end position="164"/>
    </location>
</feature>
<dbReference type="GeneID" id="100576143"/>
<accession>A0A8B6XYD4</accession>
<protein>
    <submittedName>
        <fullName evidence="14">HAUS augmin-like complex subunit 3 isoform X1</fullName>
    </submittedName>
</protein>
<dbReference type="KEGG" id="ame:100576143"/>
<evidence type="ECO:0000259" key="11">
    <source>
        <dbReference type="Pfam" id="PF14932"/>
    </source>
</evidence>
<keyword evidence="13" id="KW-1185">Reference proteome</keyword>
<evidence type="ECO:0000313" key="12">
    <source>
        <dbReference type="EnsemblMetazoa" id="XP_003251662"/>
    </source>
</evidence>
<dbReference type="AlphaFoldDB" id="A0A7M7GBG2"/>
<gene>
    <name evidence="12" type="primary">100576143</name>
    <name evidence="14" type="synonym">LOC100576143</name>
</gene>
<dbReference type="InterPro" id="IPR032733">
    <property type="entry name" value="HAUS3_N"/>
</dbReference>
<feature type="coiled-coil region" evidence="10">
    <location>
        <begin position="307"/>
        <end position="372"/>
    </location>
</feature>
<evidence type="ECO:0000256" key="5">
    <source>
        <dbReference type="ARBA" id="ARBA00022701"/>
    </source>
</evidence>
<dbReference type="Proteomes" id="UP000005203">
    <property type="component" value="Linkage group LG6"/>
</dbReference>
<accession>A0A7M7GBG2</accession>
<dbReference type="EnsemblMetazoa" id="XM_003251614">
    <property type="protein sequence ID" value="XP_003251662"/>
    <property type="gene ID" value="LOC100576143"/>
</dbReference>
<keyword evidence="9" id="KW-0131">Cell cycle</keyword>
<comment type="similarity">
    <text evidence="2">Belongs to the HAUS3 family.</text>
</comment>
<evidence type="ECO:0000256" key="8">
    <source>
        <dbReference type="ARBA" id="ARBA00023212"/>
    </source>
</evidence>